<evidence type="ECO:0000259" key="1">
    <source>
        <dbReference type="Pfam" id="PF05598"/>
    </source>
</evidence>
<protein>
    <recommendedName>
        <fullName evidence="1">Transposase InsH N-terminal domain-containing protein</fullName>
    </recommendedName>
</protein>
<dbReference type="EMBL" id="FMBA01000077">
    <property type="protein sequence ID" value="SCC31341.1"/>
    <property type="molecule type" value="Genomic_DNA"/>
</dbReference>
<dbReference type="AlphaFoldDB" id="A0A1C4DJ53"/>
<keyword evidence="3" id="KW-1185">Reference proteome</keyword>
<dbReference type="Proteomes" id="UP000199698">
    <property type="component" value="Unassembled WGS sequence"/>
</dbReference>
<name>A0A1C4DJ53_9GAMM</name>
<proteinExistence type="predicted"/>
<organism evidence="2 3">
    <name type="scientific">Gilliamella intestini</name>
    <dbReference type="NCBI Taxonomy" id="1798183"/>
    <lineage>
        <taxon>Bacteria</taxon>
        <taxon>Pseudomonadati</taxon>
        <taxon>Pseudomonadota</taxon>
        <taxon>Gammaproteobacteria</taxon>
        <taxon>Orbales</taxon>
        <taxon>Orbaceae</taxon>
        <taxon>Gilliamella</taxon>
    </lineage>
</organism>
<accession>A0A1C4DJ53</accession>
<evidence type="ECO:0000313" key="2">
    <source>
        <dbReference type="EMBL" id="SCC31341.1"/>
    </source>
</evidence>
<reference evidence="3" key="1">
    <citation type="submission" date="2016-08" db="EMBL/GenBank/DDBJ databases">
        <authorList>
            <person name="Varghese N."/>
            <person name="Submissions Spin"/>
        </authorList>
    </citation>
    <scope>NUCLEOTIDE SEQUENCE [LARGE SCALE GENOMIC DNA]</scope>
    <source>
        <strain evidence="3">R-53144</strain>
    </source>
</reference>
<evidence type="ECO:0000313" key="3">
    <source>
        <dbReference type="Proteomes" id="UP000199698"/>
    </source>
</evidence>
<dbReference type="InterPro" id="IPR008490">
    <property type="entry name" value="Transposase_InsH_N"/>
</dbReference>
<gene>
    <name evidence="2" type="ORF">GA0061080_10777</name>
</gene>
<feature type="non-terminal residue" evidence="2">
    <location>
        <position position="51"/>
    </location>
</feature>
<feature type="domain" description="Transposase InsH N-terminal" evidence="1">
    <location>
        <begin position="17"/>
        <end position="49"/>
    </location>
</feature>
<dbReference type="Pfam" id="PF05598">
    <property type="entry name" value="DUF772"/>
    <property type="match status" value="1"/>
</dbReference>
<sequence>MLKKPTPATPEKIEQISLDALVPQNHLVRKIAKVIDFEFIREAVAPLYCPN</sequence>